<organism evidence="1 2">
    <name type="scientific">Legionella cardiaca</name>
    <dbReference type="NCBI Taxonomy" id="1071983"/>
    <lineage>
        <taxon>Bacteria</taxon>
        <taxon>Pseudomonadati</taxon>
        <taxon>Pseudomonadota</taxon>
        <taxon>Gammaproteobacteria</taxon>
        <taxon>Legionellales</taxon>
        <taxon>Legionellaceae</taxon>
        <taxon>Legionella</taxon>
    </lineage>
</organism>
<dbReference type="InterPro" id="IPR029058">
    <property type="entry name" value="AB_hydrolase_fold"/>
</dbReference>
<dbReference type="RefSeq" id="WP_275089241.1">
    <property type="nucleotide sequence ID" value="NZ_CP119078.1"/>
</dbReference>
<dbReference type="GO" id="GO:0016787">
    <property type="term" value="F:hydrolase activity"/>
    <property type="evidence" value="ECO:0007669"/>
    <property type="project" value="UniProtKB-KW"/>
</dbReference>
<proteinExistence type="predicted"/>
<keyword evidence="2" id="KW-1185">Reference proteome</keyword>
<reference evidence="1 2" key="1">
    <citation type="submission" date="2023-02" db="EMBL/GenBank/DDBJ databases">
        <title>Genome Sequence of L. cardiaca H63T.</title>
        <authorList>
            <person name="Lopez A.E."/>
            <person name="Cianciotto N.P."/>
        </authorList>
    </citation>
    <scope>NUCLEOTIDE SEQUENCE [LARGE SCALE GENOMIC DNA]</scope>
    <source>
        <strain evidence="1 2">H63</strain>
    </source>
</reference>
<gene>
    <name evidence="1" type="ORF">PXX05_01270</name>
</gene>
<dbReference type="EMBL" id="CP119078">
    <property type="protein sequence ID" value="WED43432.1"/>
    <property type="molecule type" value="Genomic_DNA"/>
</dbReference>
<keyword evidence="1" id="KW-0378">Hydrolase</keyword>
<dbReference type="Proteomes" id="UP001222087">
    <property type="component" value="Chromosome"/>
</dbReference>
<dbReference type="SUPFAM" id="SSF53474">
    <property type="entry name" value="alpha/beta-Hydrolases"/>
    <property type="match status" value="1"/>
</dbReference>
<sequence>MDSISSLWKYVKKKQPVSTTGAVAHTYYWLLTLMSGDIVYVNPNFKPDPNDSTGGKGVVIYCVHGTADNPGSFIKAIERLIEEGLPSNISAIYLVSFDNRYQGKGIKFFSRELINKVVANGHKDVAFMGHSRGGLIISHAAEYRAPPLGIKVHFLFPICAPFGGSYWAIKPISIFSTSVAQMEINADLLKDLNQVISNSDNKYYFIGAEEDAIVLPEATYVAGYLEKKPGCRLVLDRHGHLSIMSSHRLVAYVHETLHGIDALKSQPKPVSQVATDFKNEIEKENEDIQDLFDDFMEYEPKTNFDLS</sequence>
<protein>
    <submittedName>
        <fullName evidence="1">Alpha/beta hydrolase</fullName>
    </submittedName>
</protein>
<evidence type="ECO:0000313" key="2">
    <source>
        <dbReference type="Proteomes" id="UP001222087"/>
    </source>
</evidence>
<evidence type="ECO:0000313" key="1">
    <source>
        <dbReference type="EMBL" id="WED43432.1"/>
    </source>
</evidence>
<dbReference type="Gene3D" id="3.40.50.1820">
    <property type="entry name" value="alpha/beta hydrolase"/>
    <property type="match status" value="1"/>
</dbReference>
<accession>A0ABY8AWC4</accession>
<name>A0ABY8AWC4_9GAMM</name>